<reference evidence="3" key="1">
    <citation type="journal article" date="2014" name="Int. J. Syst. Evol. Microbiol.">
        <title>Complete genome sequence of Corynebacterium casei LMG S-19264T (=DSM 44701T), isolated from a smear-ripened cheese.</title>
        <authorList>
            <consortium name="US DOE Joint Genome Institute (JGI-PGF)"/>
            <person name="Walter F."/>
            <person name="Albersmeier A."/>
            <person name="Kalinowski J."/>
            <person name="Ruckert C."/>
        </authorList>
    </citation>
    <scope>NUCLEOTIDE SEQUENCE</scope>
    <source>
        <strain evidence="3">KCTC 23310</strain>
    </source>
</reference>
<dbReference type="Pfam" id="PF16116">
    <property type="entry name" value="DUF4832"/>
    <property type="match status" value="1"/>
</dbReference>
<evidence type="ECO:0000313" key="3">
    <source>
        <dbReference type="EMBL" id="GHC58784.1"/>
    </source>
</evidence>
<dbReference type="Pfam" id="PF16173">
    <property type="entry name" value="DUF4874"/>
    <property type="match status" value="1"/>
</dbReference>
<dbReference type="Proteomes" id="UP000638981">
    <property type="component" value="Unassembled WGS sequence"/>
</dbReference>
<keyword evidence="4" id="KW-1185">Reference proteome</keyword>
<gene>
    <name evidence="3" type="ORF">GCM10007315_23160</name>
</gene>
<name>A0A918TRG8_9RHOB</name>
<feature type="domain" description="DUF4832" evidence="1">
    <location>
        <begin position="212"/>
        <end position="406"/>
    </location>
</feature>
<evidence type="ECO:0000259" key="2">
    <source>
        <dbReference type="Pfam" id="PF16173"/>
    </source>
</evidence>
<proteinExistence type="predicted"/>
<dbReference type="InterPro" id="IPR032267">
    <property type="entry name" value="DUF4832"/>
</dbReference>
<dbReference type="AlphaFoldDB" id="A0A918TRG8"/>
<dbReference type="RefSeq" id="WP_189411825.1">
    <property type="nucleotide sequence ID" value="NZ_BMYJ01000006.1"/>
</dbReference>
<evidence type="ECO:0000313" key="4">
    <source>
        <dbReference type="Proteomes" id="UP000638981"/>
    </source>
</evidence>
<accession>A0A918TRG8</accession>
<dbReference type="EMBL" id="BMYJ01000006">
    <property type="protein sequence ID" value="GHC58784.1"/>
    <property type="molecule type" value="Genomic_DNA"/>
</dbReference>
<sequence length="424" mass="46349">MGILRKMVWAGALVLGLGSGAIGQTVTFKELERPVVSTERGWWRFAGDNFRNVQLDELKDIRSEGITLVYGVVRLDPFRETESLGSVPADLERSFGYARQAGVKVILRFVYNYPQSSQEYEDAEDASLEIVEAHIGKLAPVIAANADTIAVWQAGFIGAWGEGHTSSNGLDSDANKAKVRDMILAVAPGGMHLQWRYPADLLAWEAKDKRGRFGMHNDCFLSSPTDVGSYSENPAQRQKQRAAIAKMSGSTYFSGETCDAEKNKIRKGCGDILQEGAQFHVQALGIDYYTAFHKAWKSGGCYEDVSARMGYRFVLVKAVVDGDKLRLTIRNEGWARLMSPRKVKLKVGSNSVTFGPDGLESIGPGDVVRLSAKLPGGPLPRKACIAAPDPSERLASKAAYAIRFANADQKGQKWDAGAFCFNLP</sequence>
<organism evidence="3 4">
    <name type="scientific">Neogemmobacter tilapiae</name>
    <dbReference type="NCBI Taxonomy" id="875041"/>
    <lineage>
        <taxon>Bacteria</taxon>
        <taxon>Pseudomonadati</taxon>
        <taxon>Pseudomonadota</taxon>
        <taxon>Alphaproteobacteria</taxon>
        <taxon>Rhodobacterales</taxon>
        <taxon>Paracoccaceae</taxon>
        <taxon>Neogemmobacter</taxon>
    </lineage>
</organism>
<reference evidence="3" key="2">
    <citation type="submission" date="2020-09" db="EMBL/GenBank/DDBJ databases">
        <authorList>
            <person name="Sun Q."/>
            <person name="Kim S."/>
        </authorList>
    </citation>
    <scope>NUCLEOTIDE SEQUENCE</scope>
    <source>
        <strain evidence="3">KCTC 23310</strain>
    </source>
</reference>
<evidence type="ECO:0008006" key="5">
    <source>
        <dbReference type="Google" id="ProtNLM"/>
    </source>
</evidence>
<feature type="domain" description="DUF4874" evidence="2">
    <location>
        <begin position="38"/>
        <end position="199"/>
    </location>
</feature>
<evidence type="ECO:0000259" key="1">
    <source>
        <dbReference type="Pfam" id="PF16116"/>
    </source>
</evidence>
<protein>
    <recommendedName>
        <fullName evidence="5">DUF4832 domain-containing protein</fullName>
    </recommendedName>
</protein>
<comment type="caution">
    <text evidence="3">The sequence shown here is derived from an EMBL/GenBank/DDBJ whole genome shotgun (WGS) entry which is preliminary data.</text>
</comment>
<dbReference type="InterPro" id="IPR032379">
    <property type="entry name" value="DUF4874"/>
</dbReference>